<evidence type="ECO:0000313" key="3">
    <source>
        <dbReference type="Proteomes" id="UP000824540"/>
    </source>
</evidence>
<reference evidence="2" key="1">
    <citation type="thesis" date="2021" institute="BYU ScholarsArchive" country="Provo, UT, USA">
        <title>Applications of and Algorithms for Genome Assembly and Genomic Analyses with an Emphasis on Marine Teleosts.</title>
        <authorList>
            <person name="Pickett B.D."/>
        </authorList>
    </citation>
    <scope>NUCLEOTIDE SEQUENCE</scope>
    <source>
        <strain evidence="2">HI-2016</strain>
    </source>
</reference>
<name>A0A8T2MYP5_9TELE</name>
<feature type="region of interest" description="Disordered" evidence="1">
    <location>
        <begin position="40"/>
        <end position="62"/>
    </location>
</feature>
<dbReference type="EMBL" id="JAFBMS010000208">
    <property type="protein sequence ID" value="KAG9333255.1"/>
    <property type="molecule type" value="Genomic_DNA"/>
</dbReference>
<gene>
    <name evidence="2" type="ORF">JZ751_012909</name>
</gene>
<feature type="region of interest" description="Disordered" evidence="1">
    <location>
        <begin position="1"/>
        <end position="23"/>
    </location>
</feature>
<evidence type="ECO:0000313" key="2">
    <source>
        <dbReference type="EMBL" id="KAG9333255.1"/>
    </source>
</evidence>
<sequence length="62" mass="7250">MRGFRPQSRSTEHTPPLTNGRMRRKCGTDLLQFHPQPADVSMVQRSISRKGRKMQMEKAHKM</sequence>
<keyword evidence="3" id="KW-1185">Reference proteome</keyword>
<protein>
    <submittedName>
        <fullName evidence="2">Uncharacterized protein</fullName>
    </submittedName>
</protein>
<accession>A0A8T2MYP5</accession>
<comment type="caution">
    <text evidence="2">The sequence shown here is derived from an EMBL/GenBank/DDBJ whole genome shotgun (WGS) entry which is preliminary data.</text>
</comment>
<dbReference type="Proteomes" id="UP000824540">
    <property type="component" value="Unassembled WGS sequence"/>
</dbReference>
<dbReference type="AlphaFoldDB" id="A0A8T2MYP5"/>
<evidence type="ECO:0000256" key="1">
    <source>
        <dbReference type="SAM" id="MobiDB-lite"/>
    </source>
</evidence>
<proteinExistence type="predicted"/>
<organism evidence="2 3">
    <name type="scientific">Albula glossodonta</name>
    <name type="common">roundjaw bonefish</name>
    <dbReference type="NCBI Taxonomy" id="121402"/>
    <lineage>
        <taxon>Eukaryota</taxon>
        <taxon>Metazoa</taxon>
        <taxon>Chordata</taxon>
        <taxon>Craniata</taxon>
        <taxon>Vertebrata</taxon>
        <taxon>Euteleostomi</taxon>
        <taxon>Actinopterygii</taxon>
        <taxon>Neopterygii</taxon>
        <taxon>Teleostei</taxon>
        <taxon>Albuliformes</taxon>
        <taxon>Albulidae</taxon>
        <taxon>Albula</taxon>
    </lineage>
</organism>